<name>A0A024P901_9BACI</name>
<keyword evidence="3" id="KW-1185">Reference proteome</keyword>
<keyword evidence="1" id="KW-1133">Transmembrane helix</keyword>
<sequence length="58" mass="6468">MRMIWTIIWAFLLSFMSAYVVSNMAGSSFAFSQVIIMTILFTLAAVVLGEGMIKEEEA</sequence>
<accession>A0A024P901</accession>
<proteinExistence type="predicted"/>
<feature type="transmembrane region" description="Helical" evidence="1">
    <location>
        <begin position="30"/>
        <end position="49"/>
    </location>
</feature>
<protein>
    <recommendedName>
        <fullName evidence="4">DUF2929 domain-containing protein</fullName>
    </recommendedName>
</protein>
<reference evidence="2 3" key="2">
    <citation type="submission" date="2014-05" db="EMBL/GenBank/DDBJ databases">
        <title>Draft genome sequence of Halobacillus karajensis HK-03.</title>
        <authorList>
            <person name="Khelaifia S."/>
            <person name="Croce O."/>
            <person name="Lagier J.C."/>
            <person name="Raoult D."/>
        </authorList>
    </citation>
    <scope>NUCLEOTIDE SEQUENCE [LARGE SCALE GENOMIC DNA]</scope>
    <source>
        <strain evidence="2 3">HD-03</strain>
    </source>
</reference>
<evidence type="ECO:0000256" key="1">
    <source>
        <dbReference type="SAM" id="Phobius"/>
    </source>
</evidence>
<organism evidence="2 3">
    <name type="scientific">Halobacillus karajensis</name>
    <dbReference type="NCBI Taxonomy" id="195088"/>
    <lineage>
        <taxon>Bacteria</taxon>
        <taxon>Bacillati</taxon>
        <taxon>Bacillota</taxon>
        <taxon>Bacilli</taxon>
        <taxon>Bacillales</taxon>
        <taxon>Bacillaceae</taxon>
        <taxon>Halobacillus</taxon>
    </lineage>
</organism>
<dbReference type="Pfam" id="PF11151">
    <property type="entry name" value="DUF2929"/>
    <property type="match status" value="1"/>
</dbReference>
<dbReference type="InterPro" id="IPR021324">
    <property type="entry name" value="DUF2929"/>
</dbReference>
<keyword evidence="1" id="KW-0472">Membrane</keyword>
<dbReference type="EMBL" id="CCDI010000004">
    <property type="protein sequence ID" value="CDQ24897.1"/>
    <property type="molecule type" value="Genomic_DNA"/>
</dbReference>
<reference evidence="3" key="1">
    <citation type="submission" date="2014-03" db="EMBL/GenBank/DDBJ databases">
        <authorList>
            <person name="Urmite Genomes U."/>
        </authorList>
    </citation>
    <scope>NUCLEOTIDE SEQUENCE [LARGE SCALE GENOMIC DNA]</scope>
    <source>
        <strain evidence="3">HD-03</strain>
    </source>
</reference>
<evidence type="ECO:0008006" key="4">
    <source>
        <dbReference type="Google" id="ProtNLM"/>
    </source>
</evidence>
<evidence type="ECO:0000313" key="3">
    <source>
        <dbReference type="Proteomes" id="UP000028868"/>
    </source>
</evidence>
<gene>
    <name evidence="2" type="ORF">BN983_03196</name>
</gene>
<dbReference type="RefSeq" id="WP_071414037.1">
    <property type="nucleotide sequence ID" value="NZ_CCDH010000003.1"/>
</dbReference>
<keyword evidence="1" id="KW-0812">Transmembrane</keyword>
<comment type="caution">
    <text evidence="2">The sequence shown here is derived from an EMBL/GenBank/DDBJ whole genome shotgun (WGS) entry which is preliminary data.</text>
</comment>
<evidence type="ECO:0000313" key="2">
    <source>
        <dbReference type="EMBL" id="CDQ24897.1"/>
    </source>
</evidence>
<dbReference type="OrthoDB" id="2440739at2"/>
<dbReference type="Proteomes" id="UP000028868">
    <property type="component" value="Unassembled WGS sequence"/>
</dbReference>
<dbReference type="AlphaFoldDB" id="A0A024P901"/>